<feature type="chain" id="PRO_5005538540" evidence="2">
    <location>
        <begin position="25"/>
        <end position="187"/>
    </location>
</feature>
<proteinExistence type="predicted"/>
<accession>A0A0L0F835</accession>
<keyword evidence="2" id="KW-0732">Signal</keyword>
<evidence type="ECO:0000256" key="1">
    <source>
        <dbReference type="SAM" id="MobiDB-lite"/>
    </source>
</evidence>
<reference evidence="3 4" key="1">
    <citation type="submission" date="2011-02" db="EMBL/GenBank/DDBJ databases">
        <title>The Genome Sequence of Sphaeroforma arctica JP610.</title>
        <authorList>
            <consortium name="The Broad Institute Genome Sequencing Platform"/>
            <person name="Russ C."/>
            <person name="Cuomo C."/>
            <person name="Young S.K."/>
            <person name="Zeng Q."/>
            <person name="Gargeya S."/>
            <person name="Alvarado L."/>
            <person name="Berlin A."/>
            <person name="Chapman S.B."/>
            <person name="Chen Z."/>
            <person name="Freedman E."/>
            <person name="Gellesch M."/>
            <person name="Goldberg J."/>
            <person name="Griggs A."/>
            <person name="Gujja S."/>
            <person name="Heilman E."/>
            <person name="Heiman D."/>
            <person name="Howarth C."/>
            <person name="Mehta T."/>
            <person name="Neiman D."/>
            <person name="Pearson M."/>
            <person name="Roberts A."/>
            <person name="Saif S."/>
            <person name="Shea T."/>
            <person name="Shenoy N."/>
            <person name="Sisk P."/>
            <person name="Stolte C."/>
            <person name="Sykes S."/>
            <person name="White J."/>
            <person name="Yandava C."/>
            <person name="Burger G."/>
            <person name="Gray M.W."/>
            <person name="Holland P.W.H."/>
            <person name="King N."/>
            <person name="Lang F.B.F."/>
            <person name="Roger A.J."/>
            <person name="Ruiz-Trillo I."/>
            <person name="Haas B."/>
            <person name="Nusbaum C."/>
            <person name="Birren B."/>
        </authorList>
    </citation>
    <scope>NUCLEOTIDE SEQUENCE [LARGE SCALE GENOMIC DNA]</scope>
    <source>
        <strain evidence="3 4">JP610</strain>
    </source>
</reference>
<evidence type="ECO:0000313" key="4">
    <source>
        <dbReference type="Proteomes" id="UP000054560"/>
    </source>
</evidence>
<dbReference type="RefSeq" id="XP_014146761.1">
    <property type="nucleotide sequence ID" value="XM_014291286.1"/>
</dbReference>
<organism evidence="3 4">
    <name type="scientific">Sphaeroforma arctica JP610</name>
    <dbReference type="NCBI Taxonomy" id="667725"/>
    <lineage>
        <taxon>Eukaryota</taxon>
        <taxon>Ichthyosporea</taxon>
        <taxon>Ichthyophonida</taxon>
        <taxon>Sphaeroforma</taxon>
    </lineage>
</organism>
<dbReference type="Proteomes" id="UP000054560">
    <property type="component" value="Unassembled WGS sequence"/>
</dbReference>
<dbReference type="EMBL" id="KQ246405">
    <property type="protein sequence ID" value="KNC72859.1"/>
    <property type="molecule type" value="Genomic_DNA"/>
</dbReference>
<dbReference type="GeneID" id="25915083"/>
<feature type="signal peptide" evidence="2">
    <location>
        <begin position="1"/>
        <end position="24"/>
    </location>
</feature>
<keyword evidence="4" id="KW-1185">Reference proteome</keyword>
<name>A0A0L0F835_9EUKA</name>
<evidence type="ECO:0000313" key="3">
    <source>
        <dbReference type="EMBL" id="KNC72859.1"/>
    </source>
</evidence>
<evidence type="ECO:0000256" key="2">
    <source>
        <dbReference type="SAM" id="SignalP"/>
    </source>
</evidence>
<feature type="region of interest" description="Disordered" evidence="1">
    <location>
        <begin position="166"/>
        <end position="187"/>
    </location>
</feature>
<dbReference type="AlphaFoldDB" id="A0A0L0F835"/>
<protein>
    <submittedName>
        <fullName evidence="3">Uncharacterized protein</fullName>
    </submittedName>
</protein>
<gene>
    <name evidence="3" type="ORF">SARC_14579</name>
</gene>
<sequence>MTMLSIFFCIGGLLLLALPRFGLTQRLANRQRCLRTLRSQVPDWDIEACDFAGKQRESTDHKGKVTEYAKEYMLLNELREKDAEEMKQISADNDKYSGRYETLVVTELPKFPEKMKMLQGARVRFDIEHNAQVHFIEDETREVLAENDCLRLQVDYEAFCTSKKPSMAGQSMAGRSPKGKSKAMVQP</sequence>